<sequence length="133" mass="15722">MHYDDESVFDNADVDNMPVFSESRRFSRLDGYEKMLLRDYIRSCIRKHREYSGRFPTENELVEIRKRAISVLEDEWHITLKNDKQWRQFFQDNAKTAIAKLQKGTEGCRLFVTLRFSVPAISVVTDAPMPDRS</sequence>
<protein>
    <submittedName>
        <fullName evidence="1">Uncharacterized protein</fullName>
    </submittedName>
</protein>
<gene>
    <name evidence="1" type="ORF">M125_5680</name>
</gene>
<name>A0A015TTE2_BACFG</name>
<dbReference type="Proteomes" id="UP000020773">
    <property type="component" value="Unassembled WGS sequence"/>
</dbReference>
<evidence type="ECO:0000313" key="2">
    <source>
        <dbReference type="Proteomes" id="UP000020773"/>
    </source>
</evidence>
<dbReference type="RefSeq" id="WP_227086395.1">
    <property type="nucleotide sequence ID" value="NZ_JGDB01000392.1"/>
</dbReference>
<dbReference type="PATRIC" id="fig|1339316.3.peg.5341"/>
<accession>A0A015TTE2</accession>
<reference evidence="1 2" key="1">
    <citation type="submission" date="2014-02" db="EMBL/GenBank/DDBJ databases">
        <authorList>
            <person name="Sears C."/>
            <person name="Carroll K."/>
            <person name="Sack B.R."/>
            <person name="Qadri F."/>
            <person name="Myers L.L."/>
            <person name="Chung G.-T."/>
            <person name="Escheverria P."/>
            <person name="Fraser C.M."/>
            <person name="Sadzewicz L."/>
            <person name="Shefchek K.A."/>
            <person name="Tallon L."/>
            <person name="Das S.P."/>
            <person name="Daugherty S."/>
            <person name="Mongodin E.F."/>
        </authorList>
    </citation>
    <scope>NUCLEOTIDE SEQUENCE [LARGE SCALE GENOMIC DNA]</scope>
    <source>
        <strain evidence="2">3998T(B)3</strain>
    </source>
</reference>
<dbReference type="AlphaFoldDB" id="A0A015TTE2"/>
<evidence type="ECO:0000313" key="1">
    <source>
        <dbReference type="EMBL" id="EXY87694.1"/>
    </source>
</evidence>
<comment type="caution">
    <text evidence="1">The sequence shown here is derived from an EMBL/GenBank/DDBJ whole genome shotgun (WGS) entry which is preliminary data.</text>
</comment>
<organism evidence="1 2">
    <name type="scientific">Bacteroides fragilis str. 3998T(B)3</name>
    <dbReference type="NCBI Taxonomy" id="1339316"/>
    <lineage>
        <taxon>Bacteria</taxon>
        <taxon>Pseudomonadati</taxon>
        <taxon>Bacteroidota</taxon>
        <taxon>Bacteroidia</taxon>
        <taxon>Bacteroidales</taxon>
        <taxon>Bacteroidaceae</taxon>
        <taxon>Bacteroides</taxon>
    </lineage>
</organism>
<dbReference type="EMBL" id="JGDB01000392">
    <property type="protein sequence ID" value="EXY87694.1"/>
    <property type="molecule type" value="Genomic_DNA"/>
</dbReference>
<proteinExistence type="predicted"/>